<dbReference type="PROSITE" id="PS51841">
    <property type="entry name" value="LTD"/>
    <property type="match status" value="1"/>
</dbReference>
<dbReference type="SUPFAM" id="SSF50199">
    <property type="entry name" value="Staphylococcal nuclease"/>
    <property type="match status" value="1"/>
</dbReference>
<dbReference type="EMBL" id="WUUS01000003">
    <property type="protein sequence ID" value="MXR40857.1"/>
    <property type="molecule type" value="Genomic_DNA"/>
</dbReference>
<evidence type="ECO:0000256" key="3">
    <source>
        <dbReference type="ARBA" id="ARBA00022801"/>
    </source>
</evidence>
<evidence type="ECO:0000256" key="2">
    <source>
        <dbReference type="ARBA" id="ARBA00022759"/>
    </source>
</evidence>
<dbReference type="GO" id="GO:0004519">
    <property type="term" value="F:endonuclease activity"/>
    <property type="evidence" value="ECO:0007669"/>
    <property type="project" value="UniProtKB-KW"/>
</dbReference>
<evidence type="ECO:0000256" key="1">
    <source>
        <dbReference type="ARBA" id="ARBA00022722"/>
    </source>
</evidence>
<gene>
    <name evidence="7" type="ORF">GRX01_05815</name>
</gene>
<dbReference type="AlphaFoldDB" id="A0A6B0SQS3"/>
<protein>
    <submittedName>
        <fullName evidence="7">Endonuclease</fullName>
    </submittedName>
</protein>
<dbReference type="InterPro" id="IPR036415">
    <property type="entry name" value="Lamin_tail_dom_sf"/>
</dbReference>
<feature type="region of interest" description="Disordered" evidence="4">
    <location>
        <begin position="26"/>
        <end position="57"/>
    </location>
</feature>
<reference evidence="7 8" key="1">
    <citation type="submission" date="2019-12" db="EMBL/GenBank/DDBJ databases">
        <title>Isolation and characterization of three novel carbon monoxide-oxidizing members of Halobacteria from salione crusts and soils.</title>
        <authorList>
            <person name="Myers M.R."/>
            <person name="King G.M."/>
        </authorList>
    </citation>
    <scope>NUCLEOTIDE SEQUENCE [LARGE SCALE GENOMIC DNA]</scope>
    <source>
        <strain evidence="7 8">WSA2</strain>
    </source>
</reference>
<dbReference type="Proteomes" id="UP000437065">
    <property type="component" value="Unassembled WGS sequence"/>
</dbReference>
<evidence type="ECO:0000259" key="5">
    <source>
        <dbReference type="PROSITE" id="PS50830"/>
    </source>
</evidence>
<dbReference type="GO" id="GO:0016787">
    <property type="term" value="F:hydrolase activity"/>
    <property type="evidence" value="ECO:0007669"/>
    <property type="project" value="UniProtKB-KW"/>
</dbReference>
<dbReference type="Pfam" id="PF00932">
    <property type="entry name" value="LTD"/>
    <property type="match status" value="1"/>
</dbReference>
<evidence type="ECO:0000313" key="8">
    <source>
        <dbReference type="Proteomes" id="UP000437065"/>
    </source>
</evidence>
<dbReference type="InterPro" id="IPR035437">
    <property type="entry name" value="SNase_OB-fold_sf"/>
</dbReference>
<dbReference type="Gene3D" id="2.60.40.1260">
    <property type="entry name" value="Lamin Tail domain"/>
    <property type="match status" value="1"/>
</dbReference>
<name>A0A6B0SQS3_9EURY</name>
<evidence type="ECO:0000259" key="6">
    <source>
        <dbReference type="PROSITE" id="PS51841"/>
    </source>
</evidence>
<dbReference type="PANTHER" id="PTHR12302">
    <property type="entry name" value="EBNA2 BINDING PROTEIN P100"/>
    <property type="match status" value="1"/>
</dbReference>
<comment type="caution">
    <text evidence="7">The sequence shown here is derived from an EMBL/GenBank/DDBJ whole genome shotgun (WGS) entry which is preliminary data.</text>
</comment>
<dbReference type="SUPFAM" id="SSF74853">
    <property type="entry name" value="Lamin A/C globular tail domain"/>
    <property type="match status" value="1"/>
</dbReference>
<organism evidence="7 8">
    <name type="scientific">Halobaculum saliterrae</name>
    <dbReference type="NCBI Taxonomy" id="2073113"/>
    <lineage>
        <taxon>Archaea</taxon>
        <taxon>Methanobacteriati</taxon>
        <taxon>Methanobacteriota</taxon>
        <taxon>Stenosarchaea group</taxon>
        <taxon>Halobacteria</taxon>
        <taxon>Halobacteriales</taxon>
        <taxon>Haloferacaceae</taxon>
        <taxon>Halobaculum</taxon>
    </lineage>
</organism>
<dbReference type="RefSeq" id="WP_159664416.1">
    <property type="nucleotide sequence ID" value="NZ_WUUS01000003.1"/>
</dbReference>
<dbReference type="InterPro" id="IPR016071">
    <property type="entry name" value="Staphylococal_nuclease_OB-fold"/>
</dbReference>
<sequence>MPTRGLAALACCILLVVAGCAAEPAGPSTAATADATETAPPGSGGTPVTAAPPADGPRVTVVEIVDGDTFRFEYENGTTDTARLLGVDTPEVYGENSPDEFEGVPDTDAGRSCLREYGDRASAYARNRLLGQEVTLAFDANEPRRGYYDRLLVYVHDDGGSFNYALIDRGLARVYDSSFERGDTFYAAEERAMQAGRGLWSCRDGTPAPPGEDETTATATVTATRTGDGVVVSRIHADAEGADGENLNDEYVVLTNRGDEAVDLAGWTLSDEAGFTYEFPEGTTIAAGATLTLHVGSGEDTETDLYWGRSRPTLNNDGETVTLRDASGALVAERST</sequence>
<proteinExistence type="predicted"/>
<dbReference type="OrthoDB" id="3327at2157"/>
<dbReference type="SMART" id="SM00318">
    <property type="entry name" value="SNc"/>
    <property type="match status" value="1"/>
</dbReference>
<feature type="domain" description="LTD" evidence="6">
    <location>
        <begin position="217"/>
        <end position="336"/>
    </location>
</feature>
<keyword evidence="1" id="KW-0540">Nuclease</keyword>
<evidence type="ECO:0000256" key="4">
    <source>
        <dbReference type="SAM" id="MobiDB-lite"/>
    </source>
</evidence>
<keyword evidence="3" id="KW-0378">Hydrolase</keyword>
<accession>A0A6B0SQS3</accession>
<keyword evidence="2 7" id="KW-0255">Endonuclease</keyword>
<dbReference type="Pfam" id="PF00565">
    <property type="entry name" value="SNase"/>
    <property type="match status" value="1"/>
</dbReference>
<dbReference type="InterPro" id="IPR001322">
    <property type="entry name" value="Lamin_tail_dom"/>
</dbReference>
<feature type="domain" description="TNase-like" evidence="5">
    <location>
        <begin position="55"/>
        <end position="202"/>
    </location>
</feature>
<dbReference type="Gene3D" id="2.40.50.90">
    <property type="match status" value="1"/>
</dbReference>
<dbReference type="PROSITE" id="PS50830">
    <property type="entry name" value="TNASE_3"/>
    <property type="match status" value="1"/>
</dbReference>
<feature type="compositionally biased region" description="Low complexity" evidence="4">
    <location>
        <begin position="29"/>
        <end position="39"/>
    </location>
</feature>
<dbReference type="PROSITE" id="PS51257">
    <property type="entry name" value="PROKAR_LIPOPROTEIN"/>
    <property type="match status" value="1"/>
</dbReference>
<keyword evidence="8" id="KW-1185">Reference proteome</keyword>
<dbReference type="PANTHER" id="PTHR12302:SF3">
    <property type="entry name" value="SERINE_THREONINE-PROTEIN KINASE 31"/>
    <property type="match status" value="1"/>
</dbReference>
<evidence type="ECO:0000313" key="7">
    <source>
        <dbReference type="EMBL" id="MXR40857.1"/>
    </source>
</evidence>